<dbReference type="AlphaFoldDB" id="A0A2X0LUL7"/>
<dbReference type="SUPFAM" id="SSF69012">
    <property type="entry name" value="alpha-ketoacid dehydrogenase kinase, N-terminal domain"/>
    <property type="match status" value="1"/>
</dbReference>
<keyword evidence="5 8" id="KW-0418">Kinase</keyword>
<sequence>MVSTSRILRPLLLRPTLTLPRPASKWLCCTCSYYTATSEAYSSSATQRERRLTPPQSPAPPHATASPQDLLAHYSQIPTRTVKLSDLTQYGTPPLSQDKLLESGERTRKQLLAGLARRVTQHLSLPFLPATNPSLQSIHKLYSSAFFDLVAVPEIKTLEGNDELCSAMSKMVEEHRDNIPILAKGEQPAAKLGFQETRRYLADTTVTQFLDRAIRDRISLRLMAEQHLSLSSASMPALRPSSTPAQTASSSTDPRVEPSARAPSLPSTSLAPSRVGVLDLSLNPHELVTACADYVTLLCEATYGVAPAYRIEGAPSNATVGSIGSHLEYILTELLKNAFRATVEHHTPEAEEEDPDVFRFDDLPHAHLNKKDFPEVVVTIGVVKGLLTIRIRDRGGGVPPENIANIFSYAFTSVKALPDPDADPDSPDSDLYGGASGAGYYGGVGGGQQGGESTLKTSMGTLAGLGFGLPLSRIYSGYFGGSLELVTMHGWGTDVLPGITPLCYLKASYAETAPGHSLLPSMPVSISPTLILIPDFSSSPINQANLCFGVILFTTTLFAAPCSPKPARAIARAGTMVLRPHFRTTLERDVACRMSGPPFWDFVVNDVM</sequence>
<dbReference type="PANTHER" id="PTHR11947:SF20">
    <property type="entry name" value="[3-METHYL-2-OXOBUTANOATE DEHYDROGENASE [LIPOAMIDE]] KINASE, MITOCHONDRIAL"/>
    <property type="match status" value="1"/>
</dbReference>
<dbReference type="SMART" id="SM00387">
    <property type="entry name" value="HATPase_c"/>
    <property type="match status" value="1"/>
</dbReference>
<evidence type="ECO:0000256" key="2">
    <source>
        <dbReference type="ARBA" id="ARBA00022553"/>
    </source>
</evidence>
<evidence type="ECO:0000256" key="7">
    <source>
        <dbReference type="ARBA" id="ARBA00023128"/>
    </source>
</evidence>
<gene>
    <name evidence="11" type="primary">BQ5605_C013g07210</name>
    <name evidence="11" type="ORF">BQ5605_C013G07210</name>
</gene>
<evidence type="ECO:0000256" key="9">
    <source>
        <dbReference type="SAM" id="MobiDB-lite"/>
    </source>
</evidence>
<evidence type="ECO:0000256" key="4">
    <source>
        <dbReference type="ARBA" id="ARBA00022741"/>
    </source>
</evidence>
<comment type="subcellular location">
    <subcellularLocation>
        <location evidence="8">Mitochondrion matrix</location>
    </subcellularLocation>
</comment>
<dbReference type="InterPro" id="IPR039028">
    <property type="entry name" value="BCKD/PDK"/>
</dbReference>
<dbReference type="GO" id="GO:0004740">
    <property type="term" value="F:pyruvate dehydrogenase (acetyl-transferring) kinase activity"/>
    <property type="evidence" value="ECO:0007669"/>
    <property type="project" value="TreeGrafter"/>
</dbReference>
<dbReference type="InterPro" id="IPR003594">
    <property type="entry name" value="HATPase_dom"/>
</dbReference>
<keyword evidence="3 8" id="KW-0808">Transferase</keyword>
<dbReference type="Gene3D" id="1.20.140.20">
    <property type="entry name" value="Alpha-ketoacid/pyruvate dehydrogenase kinase, N-terminal domain"/>
    <property type="match status" value="1"/>
</dbReference>
<feature type="region of interest" description="Disordered" evidence="9">
    <location>
        <begin position="233"/>
        <end position="269"/>
    </location>
</feature>
<evidence type="ECO:0000256" key="5">
    <source>
        <dbReference type="ARBA" id="ARBA00022777"/>
    </source>
</evidence>
<feature type="domain" description="Histidine kinase/HSP90-like ATPase" evidence="10">
    <location>
        <begin position="322"/>
        <end position="511"/>
    </location>
</feature>
<reference evidence="11 12" key="1">
    <citation type="submission" date="2016-11" db="EMBL/GenBank/DDBJ databases">
        <authorList>
            <person name="Jaros S."/>
            <person name="Januszkiewicz K."/>
            <person name="Wedrychowicz H."/>
        </authorList>
    </citation>
    <scope>NUCLEOTIDE SEQUENCE [LARGE SCALE GENOMIC DNA]</scope>
</reference>
<dbReference type="STRING" id="796604.A0A2X0LUL7"/>
<dbReference type="Pfam" id="PF10436">
    <property type="entry name" value="BCDHK_Adom3"/>
    <property type="match status" value="1"/>
</dbReference>
<dbReference type="PANTHER" id="PTHR11947">
    <property type="entry name" value="PYRUVATE DEHYDROGENASE KINASE"/>
    <property type="match status" value="1"/>
</dbReference>
<dbReference type="SUPFAM" id="SSF55874">
    <property type="entry name" value="ATPase domain of HSP90 chaperone/DNA topoisomerase II/histidine kinase"/>
    <property type="match status" value="1"/>
</dbReference>
<evidence type="ECO:0000256" key="6">
    <source>
        <dbReference type="ARBA" id="ARBA00022840"/>
    </source>
</evidence>
<comment type="similarity">
    <text evidence="1 8">Belongs to the PDK/BCKDK protein kinase family.</text>
</comment>
<feature type="region of interest" description="Disordered" evidence="9">
    <location>
        <begin position="43"/>
        <end position="66"/>
    </location>
</feature>
<proteinExistence type="inferred from homology"/>
<keyword evidence="12" id="KW-1185">Reference proteome</keyword>
<dbReference type="GO" id="GO:0005524">
    <property type="term" value="F:ATP binding"/>
    <property type="evidence" value="ECO:0007669"/>
    <property type="project" value="UniProtKB-UniRule"/>
</dbReference>
<evidence type="ECO:0000256" key="1">
    <source>
        <dbReference type="ARBA" id="ARBA00006155"/>
    </source>
</evidence>
<keyword evidence="7 8" id="KW-0496">Mitochondrion</keyword>
<feature type="compositionally biased region" description="Low complexity" evidence="9">
    <location>
        <begin position="259"/>
        <end position="269"/>
    </location>
</feature>
<evidence type="ECO:0000313" key="12">
    <source>
        <dbReference type="Proteomes" id="UP000249464"/>
    </source>
</evidence>
<evidence type="ECO:0000313" key="11">
    <source>
        <dbReference type="EMBL" id="SGY15018.1"/>
    </source>
</evidence>
<name>A0A2X0LUL7_9BASI</name>
<evidence type="ECO:0000256" key="3">
    <source>
        <dbReference type="ARBA" id="ARBA00022679"/>
    </source>
</evidence>
<keyword evidence="6 8" id="KW-0067">ATP-binding</keyword>
<dbReference type="EC" id="2.7.11.-" evidence="8"/>
<evidence type="ECO:0000256" key="8">
    <source>
        <dbReference type="RuleBase" id="RU366032"/>
    </source>
</evidence>
<evidence type="ECO:0000259" key="10">
    <source>
        <dbReference type="SMART" id="SM00387"/>
    </source>
</evidence>
<dbReference type="InterPro" id="IPR018955">
    <property type="entry name" value="BCDHK/PDK_N"/>
</dbReference>
<dbReference type="EMBL" id="FQNC01000013">
    <property type="protein sequence ID" value="SGY15018.1"/>
    <property type="molecule type" value="Genomic_DNA"/>
</dbReference>
<dbReference type="Proteomes" id="UP000249464">
    <property type="component" value="Unassembled WGS sequence"/>
</dbReference>
<protein>
    <recommendedName>
        <fullName evidence="8">Protein-serine/threonine kinase</fullName>
        <ecNumber evidence="8">2.7.11.-</ecNumber>
    </recommendedName>
</protein>
<keyword evidence="2" id="KW-0597">Phosphoprotein</keyword>
<accession>A0A2X0LUL7</accession>
<feature type="compositionally biased region" description="Low complexity" evidence="9">
    <location>
        <begin position="240"/>
        <end position="252"/>
    </location>
</feature>
<dbReference type="GO" id="GO:0010906">
    <property type="term" value="P:regulation of glucose metabolic process"/>
    <property type="evidence" value="ECO:0007669"/>
    <property type="project" value="TreeGrafter"/>
</dbReference>
<keyword evidence="4 8" id="KW-0547">Nucleotide-binding</keyword>
<dbReference type="InterPro" id="IPR036890">
    <property type="entry name" value="HATPase_C_sf"/>
</dbReference>
<dbReference type="InterPro" id="IPR036784">
    <property type="entry name" value="AK/P_DHK_N_sf"/>
</dbReference>
<organism evidence="11 12">
    <name type="scientific">Microbotryum silenes-dioicae</name>
    <dbReference type="NCBI Taxonomy" id="796604"/>
    <lineage>
        <taxon>Eukaryota</taxon>
        <taxon>Fungi</taxon>
        <taxon>Dikarya</taxon>
        <taxon>Basidiomycota</taxon>
        <taxon>Pucciniomycotina</taxon>
        <taxon>Microbotryomycetes</taxon>
        <taxon>Microbotryales</taxon>
        <taxon>Microbotryaceae</taxon>
        <taxon>Microbotryum</taxon>
    </lineage>
</organism>
<dbReference type="GO" id="GO:0005759">
    <property type="term" value="C:mitochondrial matrix"/>
    <property type="evidence" value="ECO:0007669"/>
    <property type="project" value="UniProtKB-SubCell"/>
</dbReference>
<dbReference type="Gene3D" id="3.30.565.10">
    <property type="entry name" value="Histidine kinase-like ATPase, C-terminal domain"/>
    <property type="match status" value="1"/>
</dbReference>